<keyword evidence="1" id="KW-1133">Transmembrane helix</keyword>
<organism evidence="2 3">
    <name type="scientific">Sphingomonas aurantiaca</name>
    <dbReference type="NCBI Taxonomy" id="185949"/>
    <lineage>
        <taxon>Bacteria</taxon>
        <taxon>Pseudomonadati</taxon>
        <taxon>Pseudomonadota</taxon>
        <taxon>Alphaproteobacteria</taxon>
        <taxon>Sphingomonadales</taxon>
        <taxon>Sphingomonadaceae</taxon>
        <taxon>Sphingomonas</taxon>
    </lineage>
</organism>
<accession>A0A5E7Z820</accession>
<feature type="transmembrane region" description="Helical" evidence="1">
    <location>
        <begin position="53"/>
        <end position="71"/>
    </location>
</feature>
<protein>
    <submittedName>
        <fullName evidence="2">Uncharacterized protein</fullName>
    </submittedName>
</protein>
<feature type="transmembrane region" description="Helical" evidence="1">
    <location>
        <begin position="26"/>
        <end position="46"/>
    </location>
</feature>
<dbReference type="AlphaFoldDB" id="A0A5E7Z820"/>
<dbReference type="EMBL" id="CABVLI010000039">
    <property type="protein sequence ID" value="VVT15297.1"/>
    <property type="molecule type" value="Genomic_DNA"/>
</dbReference>
<dbReference type="RefSeq" id="WP_151990899.1">
    <property type="nucleotide sequence ID" value="NZ_LR701528.1"/>
</dbReference>
<gene>
    <name evidence="2" type="ORF">SPHINGO391_440324</name>
</gene>
<keyword evidence="1" id="KW-0472">Membrane</keyword>
<name>A0A5E7Z820_9SPHN</name>
<keyword evidence="1" id="KW-0812">Transmembrane</keyword>
<evidence type="ECO:0000256" key="1">
    <source>
        <dbReference type="SAM" id="Phobius"/>
    </source>
</evidence>
<reference evidence="2 3" key="1">
    <citation type="submission" date="2019-09" db="EMBL/GenBank/DDBJ databases">
        <authorList>
            <person name="Dittami M. S."/>
        </authorList>
    </citation>
    <scope>NUCLEOTIDE SEQUENCE [LARGE SCALE GENOMIC DNA]</scope>
    <source>
        <strain evidence="2">SPHINGO391</strain>
    </source>
</reference>
<proteinExistence type="predicted"/>
<sequence length="72" mass="8102">MRFWLTVRHSGWFEPSATGGIFPFPFAWQAWAITAGWIVAIATTVVLHGEIAWLSRIILCISYIALGMATYE</sequence>
<dbReference type="Proteomes" id="UP000326857">
    <property type="component" value="Unassembled WGS sequence"/>
</dbReference>
<evidence type="ECO:0000313" key="2">
    <source>
        <dbReference type="EMBL" id="VVT15297.1"/>
    </source>
</evidence>
<evidence type="ECO:0000313" key="3">
    <source>
        <dbReference type="Proteomes" id="UP000326857"/>
    </source>
</evidence>